<dbReference type="InterPro" id="IPR030841">
    <property type="entry name" value="NTH1"/>
</dbReference>
<dbReference type="InterPro" id="IPR011257">
    <property type="entry name" value="DNA_glycosylase"/>
</dbReference>
<dbReference type="SUPFAM" id="SSF48150">
    <property type="entry name" value="DNA-glycosylase"/>
    <property type="match status" value="1"/>
</dbReference>
<dbReference type="GO" id="GO:0003677">
    <property type="term" value="F:DNA binding"/>
    <property type="evidence" value="ECO:0007669"/>
    <property type="project" value="UniProtKB-UniRule"/>
</dbReference>
<comment type="similarity">
    <text evidence="1 12">Belongs to the Nth/MutY family.</text>
</comment>
<keyword evidence="12" id="KW-0496">Mitochondrion</keyword>
<dbReference type="GO" id="GO:0140078">
    <property type="term" value="F:class I DNA-(apurinic or apyrimidinic site) endonuclease activity"/>
    <property type="evidence" value="ECO:0007669"/>
    <property type="project" value="UniProtKB-EC"/>
</dbReference>
<comment type="function">
    <text evidence="12">Bifunctional DNA N-glycosylase with associated apurinic/apyrimidinic (AP) lyase function that catalyzes the first step in base excision repair (BER), the primary repair pathway for the repair of oxidative DNA damage. The DNA N-glycosylase activity releases the damaged DNA base from DNA by cleaving the N-glycosidic bond, leaving an AP site. The AP lyase activity cleaves the phosphodiester bond 3' to the AP site by a beta-elimination. Primarily recognizes and repairs oxidative base damage of pyrimidines.</text>
</comment>
<reference evidence="15 16" key="1">
    <citation type="journal article" date="2019" name="Nat. Ecol. Evol.">
        <title>Megaphylogeny resolves global patterns of mushroom evolution.</title>
        <authorList>
            <person name="Varga T."/>
            <person name="Krizsan K."/>
            <person name="Foldi C."/>
            <person name="Dima B."/>
            <person name="Sanchez-Garcia M."/>
            <person name="Sanchez-Ramirez S."/>
            <person name="Szollosi G.J."/>
            <person name="Szarkandi J.G."/>
            <person name="Papp V."/>
            <person name="Albert L."/>
            <person name="Andreopoulos W."/>
            <person name="Angelini C."/>
            <person name="Antonin V."/>
            <person name="Barry K.W."/>
            <person name="Bougher N.L."/>
            <person name="Buchanan P."/>
            <person name="Buyck B."/>
            <person name="Bense V."/>
            <person name="Catcheside P."/>
            <person name="Chovatia M."/>
            <person name="Cooper J."/>
            <person name="Damon W."/>
            <person name="Desjardin D."/>
            <person name="Finy P."/>
            <person name="Geml J."/>
            <person name="Haridas S."/>
            <person name="Hughes K."/>
            <person name="Justo A."/>
            <person name="Karasinski D."/>
            <person name="Kautmanova I."/>
            <person name="Kiss B."/>
            <person name="Kocsube S."/>
            <person name="Kotiranta H."/>
            <person name="LaButti K.M."/>
            <person name="Lechner B.E."/>
            <person name="Liimatainen K."/>
            <person name="Lipzen A."/>
            <person name="Lukacs Z."/>
            <person name="Mihaltcheva S."/>
            <person name="Morgado L.N."/>
            <person name="Niskanen T."/>
            <person name="Noordeloos M.E."/>
            <person name="Ohm R.A."/>
            <person name="Ortiz-Santana B."/>
            <person name="Ovrebo C."/>
            <person name="Racz N."/>
            <person name="Riley R."/>
            <person name="Savchenko A."/>
            <person name="Shiryaev A."/>
            <person name="Soop K."/>
            <person name="Spirin V."/>
            <person name="Szebenyi C."/>
            <person name="Tomsovsky M."/>
            <person name="Tulloss R.E."/>
            <person name="Uehling J."/>
            <person name="Grigoriev I.V."/>
            <person name="Vagvolgyi C."/>
            <person name="Papp T."/>
            <person name="Martin F.M."/>
            <person name="Miettinen O."/>
            <person name="Hibbett D.S."/>
            <person name="Nagy L.G."/>
        </authorList>
    </citation>
    <scope>NUCLEOTIDE SEQUENCE [LARGE SCALE GENOMIC DNA]</scope>
    <source>
        <strain evidence="15 16">CBS 121175</strain>
    </source>
</reference>
<feature type="domain" description="HhH-GPD" evidence="14">
    <location>
        <begin position="269"/>
        <end position="422"/>
    </location>
</feature>
<dbReference type="SMART" id="SM00478">
    <property type="entry name" value="ENDO3c"/>
    <property type="match status" value="1"/>
</dbReference>
<dbReference type="InterPro" id="IPR003265">
    <property type="entry name" value="HhH-GPD_domain"/>
</dbReference>
<dbReference type="InterPro" id="IPR004036">
    <property type="entry name" value="Endonuclease-III-like_CS2"/>
</dbReference>
<dbReference type="GO" id="GO:0051539">
    <property type="term" value="F:4 iron, 4 sulfur cluster binding"/>
    <property type="evidence" value="ECO:0007669"/>
    <property type="project" value="UniProtKB-KW"/>
</dbReference>
<dbReference type="FunFam" id="1.10.340.30:FF:000005">
    <property type="entry name" value="Endonuclease III-like protein 1"/>
    <property type="match status" value="1"/>
</dbReference>
<dbReference type="HAMAP" id="MF_03183">
    <property type="entry name" value="Endonuclease_III_Nth"/>
    <property type="match status" value="1"/>
</dbReference>
<dbReference type="GO" id="GO:0005634">
    <property type="term" value="C:nucleus"/>
    <property type="evidence" value="ECO:0007669"/>
    <property type="project" value="UniProtKB-SubCell"/>
</dbReference>
<dbReference type="GO" id="GO:0000703">
    <property type="term" value="F:oxidized pyrimidine nucleobase lesion DNA N-glycosylase activity"/>
    <property type="evidence" value="ECO:0007669"/>
    <property type="project" value="UniProtKB-UniRule"/>
</dbReference>
<dbReference type="PROSITE" id="PS01155">
    <property type="entry name" value="ENDONUCLEASE_III_2"/>
    <property type="match status" value="1"/>
</dbReference>
<dbReference type="GO" id="GO:0005739">
    <property type="term" value="C:mitochondrion"/>
    <property type="evidence" value="ECO:0007669"/>
    <property type="project" value="UniProtKB-SubCell"/>
</dbReference>
<evidence type="ECO:0000256" key="1">
    <source>
        <dbReference type="ARBA" id="ARBA00008343"/>
    </source>
</evidence>
<evidence type="ECO:0000256" key="7">
    <source>
        <dbReference type="ARBA" id="ARBA00023014"/>
    </source>
</evidence>
<keyword evidence="6" id="KW-0408">Iron</keyword>
<dbReference type="EC" id="4.2.99.18" evidence="12"/>
<keyword evidence="7" id="KW-0411">Iron-sulfur</keyword>
<feature type="compositionally biased region" description="Polar residues" evidence="13">
    <location>
        <begin position="154"/>
        <end position="179"/>
    </location>
</feature>
<keyword evidence="8 12" id="KW-0234">DNA repair</keyword>
<dbReference type="OrthoDB" id="2099276at2759"/>
<evidence type="ECO:0000256" key="12">
    <source>
        <dbReference type="HAMAP-Rule" id="MF_03183"/>
    </source>
</evidence>
<keyword evidence="4 12" id="KW-0227">DNA damage</keyword>
<gene>
    <name evidence="12" type="primary">NTH1</name>
    <name evidence="15" type="ORF">FA15DRAFT_692555</name>
</gene>
<protein>
    <recommendedName>
        <fullName evidence="12">Endonuclease III homolog</fullName>
        <ecNumber evidence="12">3.2.2.-</ecNumber>
        <ecNumber evidence="12">4.2.99.18</ecNumber>
    </recommendedName>
    <alternativeName>
        <fullName evidence="12">Bifunctional DNA N-glycosylase/DNA-(apurinic or apyrimidinic site) lyase</fullName>
        <shortName evidence="12">DNA glycosylase/AP lyase</shortName>
    </alternativeName>
</protein>
<evidence type="ECO:0000256" key="2">
    <source>
        <dbReference type="ARBA" id="ARBA00022485"/>
    </source>
</evidence>
<dbReference type="PANTHER" id="PTHR43286:SF1">
    <property type="entry name" value="ENDONUCLEASE III-LIKE PROTEIN 1"/>
    <property type="match status" value="1"/>
</dbReference>
<dbReference type="STRING" id="230819.A0A5C3L3J3"/>
<proteinExistence type="inferred from homology"/>
<dbReference type="GO" id="GO:0046872">
    <property type="term" value="F:metal ion binding"/>
    <property type="evidence" value="ECO:0007669"/>
    <property type="project" value="UniProtKB-KW"/>
</dbReference>
<evidence type="ECO:0000256" key="4">
    <source>
        <dbReference type="ARBA" id="ARBA00022763"/>
    </source>
</evidence>
<evidence type="ECO:0000256" key="10">
    <source>
        <dbReference type="ARBA" id="ARBA00023295"/>
    </source>
</evidence>
<accession>A0A5C3L3J3</accession>
<keyword evidence="12" id="KW-0539">Nucleus</keyword>
<comment type="subcellular location">
    <subcellularLocation>
        <location evidence="12">Nucleus</location>
    </subcellularLocation>
    <subcellularLocation>
        <location evidence="12">Mitochondrion</location>
    </subcellularLocation>
</comment>
<evidence type="ECO:0000259" key="14">
    <source>
        <dbReference type="SMART" id="SM00478"/>
    </source>
</evidence>
<name>A0A5C3L3J3_COPMA</name>
<keyword evidence="9 12" id="KW-0456">Lyase</keyword>
<feature type="compositionally biased region" description="Polar residues" evidence="13">
    <location>
        <begin position="19"/>
        <end position="28"/>
    </location>
</feature>
<evidence type="ECO:0000256" key="5">
    <source>
        <dbReference type="ARBA" id="ARBA00022801"/>
    </source>
</evidence>
<dbReference type="Pfam" id="PF00633">
    <property type="entry name" value="HHH"/>
    <property type="match status" value="1"/>
</dbReference>
<comment type="catalytic activity">
    <reaction evidence="11 12">
        <text>2'-deoxyribonucleotide-(2'-deoxyribose 5'-phosphate)-2'-deoxyribonucleotide-DNA = a 3'-end 2'-deoxyribonucleotide-(2,3-dehydro-2,3-deoxyribose 5'-phosphate)-DNA + a 5'-end 5'-phospho-2'-deoxyribonucleoside-DNA + H(+)</text>
        <dbReference type="Rhea" id="RHEA:66592"/>
        <dbReference type="Rhea" id="RHEA-COMP:13180"/>
        <dbReference type="Rhea" id="RHEA-COMP:16897"/>
        <dbReference type="Rhea" id="RHEA-COMP:17067"/>
        <dbReference type="ChEBI" id="CHEBI:15378"/>
        <dbReference type="ChEBI" id="CHEBI:136412"/>
        <dbReference type="ChEBI" id="CHEBI:157695"/>
        <dbReference type="ChEBI" id="CHEBI:167181"/>
        <dbReference type="EC" id="4.2.99.18"/>
    </reaction>
</comment>
<feature type="compositionally biased region" description="Polar residues" evidence="13">
    <location>
        <begin position="77"/>
        <end position="90"/>
    </location>
</feature>
<sequence>MSRLPRKTRGTTSGGTTHAPISSSTSTLQDGLVAHKSTYNSSVTLFSLNDLHGPSAPTSAPVKLEEDDNAKEMGESKGNSNVTPSSPSGTRRSKRVKLENSATSSNVMKEEGEEAIPGLEDIKLDAVRPITPRRSLRRTKVESTKLDLELEMPTTASGLSPLTSEESVSPAPTTPSTRNLKGKGKVARKTGSARAEESPSKKKGTPKPIRQTLDKPHPAPKNWEEVYFTIRKMREGIVAPVDTMGCDQAQFKETDPKNQRYATLVSLMLSSQTKDEVTDAALTKLRSALGGTLSIEAMINAQPSTISEAIAKVGFWRRKTEYLKQTAVRLRDDFESDVPKTVDELCSLPGVGPKMAFLVLQVAWNLNHGIGVDVHVHRITNRLGWHNKPTKNPEETRLNLQSWLPKEHHKEINHMLVGFGQVVCTVNPKCDQCQLSGLGSSKALCPSARTNLAEQKKKKTSVKRKLTMIKGEDLDVSGTVSGEPAVKVELEMTEENGLIAFDDDQMVKSEQTVKQEEVT</sequence>
<evidence type="ECO:0000313" key="15">
    <source>
        <dbReference type="EMBL" id="TFK27407.1"/>
    </source>
</evidence>
<evidence type="ECO:0000256" key="11">
    <source>
        <dbReference type="ARBA" id="ARBA00044632"/>
    </source>
</evidence>
<dbReference type="EMBL" id="ML210165">
    <property type="protein sequence ID" value="TFK27407.1"/>
    <property type="molecule type" value="Genomic_DNA"/>
</dbReference>
<dbReference type="Proteomes" id="UP000307440">
    <property type="component" value="Unassembled WGS sequence"/>
</dbReference>
<keyword evidence="2" id="KW-0004">4Fe-4S</keyword>
<keyword evidence="3" id="KW-0479">Metal-binding</keyword>
<evidence type="ECO:0000256" key="6">
    <source>
        <dbReference type="ARBA" id="ARBA00023004"/>
    </source>
</evidence>
<evidence type="ECO:0000256" key="13">
    <source>
        <dbReference type="SAM" id="MobiDB-lite"/>
    </source>
</evidence>
<dbReference type="GO" id="GO:0006285">
    <property type="term" value="P:base-excision repair, AP site formation"/>
    <property type="evidence" value="ECO:0007669"/>
    <property type="project" value="UniProtKB-UniRule"/>
</dbReference>
<dbReference type="Gene3D" id="1.10.340.30">
    <property type="entry name" value="Hypothetical protein, domain 2"/>
    <property type="match status" value="1"/>
</dbReference>
<dbReference type="AlphaFoldDB" id="A0A5C3L3J3"/>
<dbReference type="GO" id="GO:0006289">
    <property type="term" value="P:nucleotide-excision repair"/>
    <property type="evidence" value="ECO:0007669"/>
    <property type="project" value="TreeGrafter"/>
</dbReference>
<feature type="region of interest" description="Disordered" evidence="13">
    <location>
        <begin position="1"/>
        <end position="28"/>
    </location>
</feature>
<feature type="region of interest" description="Disordered" evidence="13">
    <location>
        <begin position="147"/>
        <end position="220"/>
    </location>
</feature>
<keyword evidence="5 12" id="KW-0378">Hydrolase</keyword>
<evidence type="ECO:0000256" key="3">
    <source>
        <dbReference type="ARBA" id="ARBA00022723"/>
    </source>
</evidence>
<organism evidence="15 16">
    <name type="scientific">Coprinopsis marcescibilis</name>
    <name type="common">Agaric fungus</name>
    <name type="synonym">Psathyrella marcescibilis</name>
    <dbReference type="NCBI Taxonomy" id="230819"/>
    <lineage>
        <taxon>Eukaryota</taxon>
        <taxon>Fungi</taxon>
        <taxon>Dikarya</taxon>
        <taxon>Basidiomycota</taxon>
        <taxon>Agaricomycotina</taxon>
        <taxon>Agaricomycetes</taxon>
        <taxon>Agaricomycetidae</taxon>
        <taxon>Agaricales</taxon>
        <taxon>Agaricineae</taxon>
        <taxon>Psathyrellaceae</taxon>
        <taxon>Coprinopsis</taxon>
    </lineage>
</organism>
<dbReference type="Gene3D" id="1.10.1670.10">
    <property type="entry name" value="Helix-hairpin-Helix base-excision DNA repair enzymes (C-terminal)"/>
    <property type="match status" value="1"/>
</dbReference>
<dbReference type="InterPro" id="IPR023170">
    <property type="entry name" value="HhH_base_excis_C"/>
</dbReference>
<feature type="region of interest" description="Disordered" evidence="13">
    <location>
        <begin position="47"/>
        <end position="113"/>
    </location>
</feature>
<dbReference type="InterPro" id="IPR000445">
    <property type="entry name" value="HhH_motif"/>
</dbReference>
<dbReference type="Pfam" id="PF00730">
    <property type="entry name" value="HhH-GPD"/>
    <property type="match status" value="1"/>
</dbReference>
<dbReference type="EC" id="3.2.2.-" evidence="12"/>
<dbReference type="PANTHER" id="PTHR43286">
    <property type="entry name" value="ENDONUCLEASE III-LIKE PROTEIN 1"/>
    <property type="match status" value="1"/>
</dbReference>
<evidence type="ECO:0000256" key="8">
    <source>
        <dbReference type="ARBA" id="ARBA00023204"/>
    </source>
</evidence>
<keyword evidence="10 12" id="KW-0326">Glycosidase</keyword>
<evidence type="ECO:0000256" key="9">
    <source>
        <dbReference type="ARBA" id="ARBA00023239"/>
    </source>
</evidence>
<comment type="caution">
    <text evidence="12">Lacks conserved residue(s) required for the propagation of feature annotation.</text>
</comment>
<keyword evidence="16" id="KW-1185">Reference proteome</keyword>
<evidence type="ECO:0000313" key="16">
    <source>
        <dbReference type="Proteomes" id="UP000307440"/>
    </source>
</evidence>
<dbReference type="CDD" id="cd00056">
    <property type="entry name" value="ENDO3c"/>
    <property type="match status" value="1"/>
</dbReference>